<sequence length="1240" mass="141227">MKIIGIPKHFAFIALSLFLTGCATYHSKYADDSGRKDILVNKKVSHTFYLIGDAGLSPMGDMNNALKLFKNRLDRADKNSTAIFLGDNIYPAGLPDPKDSTIAYIEAKNHLDAQINTLNDFKGHPFFIPGNHDWYTEGLVGLEREQKYIQKALNNKKAFFPENGCPIETIDVNDKVAIIVLDTEWYLTNWNKRPDINDKCEIKSREKFFEEIESEIKKNADKTTILAMHHPMFSYGPHGGQYSLKRHLYPKGKFGPLPVLGTFINVLRRTAGASIADEQNKRYRELKKRLVTLAQYSDKVIMVSGHEHTLQYIVEKSTYQIVSGSGAKKGTARLLNGSKFVTGRMGYAVLHVYEDGSSTVRFYGVGDNGEEEFLYASNVLAPTRVINENRYAEDFPMEATAAVYTPEEIDKNKFFKSLWGERYRKYYGTPVTVPTVNLDTLFGGLAPVRKGGGHQSKSLRLRHKDGKEYVMRAIRKVSELYLQSMVFPDQYLMDELQDSYLQTFLLDFYTGAHPYAPFAMGRLSDAAGIYHTNPVLYYVPKQPALEDFNNDFGDELYMIEEHTGDGHGNLASFGYSDKLISTDDMLDRLRDDEKYEVDSKMYLRARLFDMVVGDWDRHVDQWRWAEFKKKNSNKRIYRPVPRDRDQAFSNMGDGFVMALATRMIPGLRLMEGFNDNIRSVEGFNSSPKTYVLDVALLNATKREDWSKEAKFLRESLTRDVIDEAFESFPKEVRDKTVDEIKRVLLSRLASIESTALEYYGIIKKYAVVSGTDKDDWFEIENKDGAVEVSGYRIIDGERKKRFFNGEFREDETKEIWVYGLDDDDRFVVSGKKDNRIKVRLIGGQNNDIYEVSGRGNTFVYDYKSKKNTLKNVVGAKVRLTDNYDVNTYRPTRFRSSANQILPKIGFNPDDGFNFGVANTYTFNGFRQNPFTQRHSLDASYYFATSGFDLQYSGEFANITDKANFQLEAKFTSPNYAINFFGLGNDSENPEDELEMDYNRVRFQTIRFSPSLVWRGQLESKVRAGISYEAITVEETANRFINTFYVANNEDSSKSFLGIDGQYSYSNTDNTAFPTMGMATSLHIGYKTAIGNGGSFGYIIPSLSFEYKLVPNGKLVLATKWKAHFNIGNGYEFYQAASIGGVDGLRGFRNQRFTGKKSYYQNTDIRWSMGKGRTGILPISYGLYGGFDYGRVWLADDFSKVWHTSYGGGFFLNTADIITARIALFNSIDGIRFSFGLGFGF</sequence>
<proteinExistence type="predicted"/>
<protein>
    <submittedName>
        <fullName evidence="1">Metallophosphoesterase</fullName>
    </submittedName>
</protein>
<reference evidence="1" key="1">
    <citation type="submission" date="2024-09" db="EMBL/GenBank/DDBJ databases">
        <authorList>
            <person name="Liu J."/>
        </authorList>
    </citation>
    <scope>NUCLEOTIDE SEQUENCE</scope>
    <source>
        <strain evidence="1">NBU2967</strain>
    </source>
</reference>
<evidence type="ECO:0000313" key="1">
    <source>
        <dbReference type="EMBL" id="MFH6603461.1"/>
    </source>
</evidence>
<dbReference type="Proteomes" id="UP001595191">
    <property type="component" value="Unassembled WGS sequence"/>
</dbReference>
<comment type="caution">
    <text evidence="1">The sequence shown here is derived from an EMBL/GenBank/DDBJ whole genome shotgun (WGS) entry which is preliminary data.</text>
</comment>
<name>A0ACC7LJP4_9FLAO</name>
<keyword evidence="2" id="KW-1185">Reference proteome</keyword>
<dbReference type="EMBL" id="JBHFPV010000001">
    <property type="protein sequence ID" value="MFH6603461.1"/>
    <property type="molecule type" value="Genomic_DNA"/>
</dbReference>
<evidence type="ECO:0000313" key="2">
    <source>
        <dbReference type="Proteomes" id="UP001595191"/>
    </source>
</evidence>
<gene>
    <name evidence="1" type="ORF">ACEZ3G_08230</name>
</gene>
<organism evidence="1 2">
    <name type="scientific">Meishania litoralis</name>
    <dbReference type="NCBI Taxonomy" id="3434685"/>
    <lineage>
        <taxon>Bacteria</taxon>
        <taxon>Pseudomonadati</taxon>
        <taxon>Bacteroidota</taxon>
        <taxon>Flavobacteriia</taxon>
        <taxon>Flavobacteriales</taxon>
        <taxon>Flavobacteriaceae</taxon>
        <taxon>Meishania</taxon>
    </lineage>
</organism>
<accession>A0ACC7LJP4</accession>